<dbReference type="PROSITE" id="PS50158">
    <property type="entry name" value="ZF_CCHC"/>
    <property type="match status" value="1"/>
</dbReference>
<reference evidence="4" key="2">
    <citation type="submission" date="2021-03" db="UniProtKB">
        <authorList>
            <consortium name="EnsemblPlants"/>
        </authorList>
    </citation>
    <scope>IDENTIFICATION</scope>
</reference>
<dbReference type="InterPro" id="IPR005135">
    <property type="entry name" value="Endo/exonuclease/phosphatase"/>
</dbReference>
<dbReference type="AlphaFoldDB" id="A0A803NW33"/>
<keyword evidence="5" id="KW-1185">Reference proteome</keyword>
<feature type="region of interest" description="Disordered" evidence="2">
    <location>
        <begin position="358"/>
        <end position="421"/>
    </location>
</feature>
<evidence type="ECO:0000256" key="1">
    <source>
        <dbReference type="PROSITE-ProRule" id="PRU00047"/>
    </source>
</evidence>
<dbReference type="Gramene" id="evm.model.02.2033">
    <property type="protein sequence ID" value="cds.evm.model.02.2033"/>
    <property type="gene ID" value="evm.TU.02.2033"/>
</dbReference>
<name>A0A803NW33_CANSA</name>
<reference evidence="4" key="1">
    <citation type="submission" date="2018-11" db="EMBL/GenBank/DDBJ databases">
        <authorList>
            <person name="Grassa J C."/>
        </authorList>
    </citation>
    <scope>NUCLEOTIDE SEQUENCE [LARGE SCALE GENOMIC DNA]</scope>
</reference>
<dbReference type="Gene3D" id="3.60.10.10">
    <property type="entry name" value="Endonuclease/exonuclease/phosphatase"/>
    <property type="match status" value="1"/>
</dbReference>
<dbReference type="Proteomes" id="UP000596661">
    <property type="component" value="Chromosome 2"/>
</dbReference>
<dbReference type="SUPFAM" id="SSF56219">
    <property type="entry name" value="DNase I-like"/>
    <property type="match status" value="1"/>
</dbReference>
<organism evidence="4 5">
    <name type="scientific">Cannabis sativa</name>
    <name type="common">Hemp</name>
    <name type="synonym">Marijuana</name>
    <dbReference type="NCBI Taxonomy" id="3483"/>
    <lineage>
        <taxon>Eukaryota</taxon>
        <taxon>Viridiplantae</taxon>
        <taxon>Streptophyta</taxon>
        <taxon>Embryophyta</taxon>
        <taxon>Tracheophyta</taxon>
        <taxon>Spermatophyta</taxon>
        <taxon>Magnoliopsida</taxon>
        <taxon>eudicotyledons</taxon>
        <taxon>Gunneridae</taxon>
        <taxon>Pentapetalae</taxon>
        <taxon>rosids</taxon>
        <taxon>fabids</taxon>
        <taxon>Rosales</taxon>
        <taxon>Cannabaceae</taxon>
        <taxon>Cannabis</taxon>
    </lineage>
</organism>
<evidence type="ECO:0000313" key="5">
    <source>
        <dbReference type="Proteomes" id="UP000596661"/>
    </source>
</evidence>
<dbReference type="Pfam" id="PF03372">
    <property type="entry name" value="Exo_endo_phos"/>
    <property type="match status" value="1"/>
</dbReference>
<keyword evidence="1" id="KW-0479">Metal-binding</keyword>
<dbReference type="GO" id="GO:0008270">
    <property type="term" value="F:zinc ion binding"/>
    <property type="evidence" value="ECO:0007669"/>
    <property type="project" value="UniProtKB-KW"/>
</dbReference>
<dbReference type="GO" id="GO:0003676">
    <property type="term" value="F:nucleic acid binding"/>
    <property type="evidence" value="ECO:0007669"/>
    <property type="project" value="InterPro"/>
</dbReference>
<sequence length="1178" mass="132404">MAAMNILPLVDEIIHETENFCLDDFSIDVTPDTELAKETIAHSVVGRFFSKKTVSNGTLRKALSGLWKLHPGWRFQTVKPRTFIFRLGSSKEVKYVLDNGPWNLCSGFLLVAALPEDGKWESADLSSMDIWVKARGVPLPFLTESCIQQMASRMGKLLQANKVRKNGVILNDYLRFQVRLNLAVPLLAGVSLPEYGQKKVWSFFKYEKLPIFCFKCGVIGHVETDCSGKKRMVTVQDGRNIPLFGSWLRDGSRLENGFALLEVESLNDRNRLENFDPVLEEMPLKDGQDHVIPVTAAVSSGGHTRVERDGMEGVVSQRADNSFNVAYNDYVDTSKFPSQHVVHVAKLFQEKLGPIKFGANREDGEKGKEHSGKIKKLKKPRVVGPRGIPKNPIFGKNTQEPGNMAGSKRKKVESDQDFGSKFTDESRGNSCLIFVEKTRVKDVFAETSGVNVLGESNNLEDSEEQAKRARMFLNSLRSVEGSFEGIKDGDDVRDLIKDPELVPAVQIGQGFFYGRGGGPIHAPQSPMKILSWNCRGLGSPSAKKALRALVTREDPDVLFLMETKLSGSRMNGVWRNLGFGGASVVEAVGSAGGTCLCWKAGVDIQVMADSVDVTKVVFSNVLNGPAWHCLFVYGPPTKAARKEFWEERTLEVLALNHPWLLLGDLNTISGQQDKVGGREVEASDGSDLNELLDSTGGVDLGCVGNHFTWTNGRRFQDLIKERLDRALCDPEWMMTYPKAGVRALAIKDSDHAPLVVDLLLDRERFHTPFRYLDAWSRDEGCKEVIQRAWAIDVRGAKSLQLVTRLDNTRRCLAKWNKTHFGMCKEKIKTLNNFLVEVQRRVPSEDNLKLEADILLELDEVETRYAEIWKQKSRELWYRDGDMNSKFFHAATVIKRKRNFINAVRLNDAEWIEGRQADGSREQRSWPMKSGFFNKLKGGLLVLSGLRQGDPISPYCSFSGNEILSRLLFEERRGRSCFGFKVSPRVLPYLISCMSDDLFIFCKVDMGEVGRFWIASVFTWLLAPSMLECPKSGDVFSRNVGDSTQPKLVQDLGFLEVYSIRAGPRVFWRMLWMTFLFPKSLCHEMDQRLESSCGWGLAALLVSDCHISCTRHPCSQQSEIKATGLFWELVQMLDDLPEVELVWHPRATVQVAHKLARWSLSNAFSGFFSAEDLAPLVAM</sequence>
<keyword evidence="1" id="KW-0862">Zinc</keyword>
<protein>
    <recommendedName>
        <fullName evidence="3">CCHC-type domain-containing protein</fullName>
    </recommendedName>
</protein>
<dbReference type="Pfam" id="PF14111">
    <property type="entry name" value="DUF4283"/>
    <property type="match status" value="1"/>
</dbReference>
<dbReference type="PANTHER" id="PTHR33710">
    <property type="entry name" value="BNAC02G09200D PROTEIN"/>
    <property type="match status" value="1"/>
</dbReference>
<dbReference type="InterPro" id="IPR025558">
    <property type="entry name" value="DUF4283"/>
</dbReference>
<feature type="domain" description="CCHC-type" evidence="3">
    <location>
        <begin position="213"/>
        <end position="226"/>
    </location>
</feature>
<dbReference type="GO" id="GO:0003824">
    <property type="term" value="F:catalytic activity"/>
    <property type="evidence" value="ECO:0007669"/>
    <property type="project" value="InterPro"/>
</dbReference>
<dbReference type="EnsemblPlants" id="evm.model.02.2033">
    <property type="protein sequence ID" value="cds.evm.model.02.2033"/>
    <property type="gene ID" value="evm.TU.02.2033"/>
</dbReference>
<feature type="compositionally biased region" description="Basic and acidic residues" evidence="2">
    <location>
        <begin position="359"/>
        <end position="372"/>
    </location>
</feature>
<evidence type="ECO:0000313" key="4">
    <source>
        <dbReference type="EnsemblPlants" id="cds.evm.model.02.2033"/>
    </source>
</evidence>
<dbReference type="InterPro" id="IPR036691">
    <property type="entry name" value="Endo/exonu/phosph_ase_sf"/>
</dbReference>
<dbReference type="PANTHER" id="PTHR33710:SF77">
    <property type="entry name" value="DNASE I-LIKE SUPERFAMILY PROTEIN"/>
    <property type="match status" value="1"/>
</dbReference>
<dbReference type="InterPro" id="IPR001878">
    <property type="entry name" value="Znf_CCHC"/>
</dbReference>
<keyword evidence="1" id="KW-0863">Zinc-finger</keyword>
<accession>A0A803NW33</accession>
<dbReference type="Pfam" id="PF14392">
    <property type="entry name" value="zf-CCHC_4"/>
    <property type="match status" value="1"/>
</dbReference>
<dbReference type="InterPro" id="IPR025836">
    <property type="entry name" value="Zn_knuckle_CX2CX4HX4C"/>
</dbReference>
<evidence type="ECO:0000259" key="3">
    <source>
        <dbReference type="PROSITE" id="PS50158"/>
    </source>
</evidence>
<proteinExistence type="predicted"/>
<dbReference type="EMBL" id="UZAU01000229">
    <property type="status" value="NOT_ANNOTATED_CDS"/>
    <property type="molecule type" value="Genomic_DNA"/>
</dbReference>
<evidence type="ECO:0000256" key="2">
    <source>
        <dbReference type="SAM" id="MobiDB-lite"/>
    </source>
</evidence>